<dbReference type="GO" id="GO:0005976">
    <property type="term" value="P:polysaccharide metabolic process"/>
    <property type="evidence" value="ECO:0007669"/>
    <property type="project" value="TreeGrafter"/>
</dbReference>
<keyword evidence="5" id="KW-1185">Reference proteome</keyword>
<gene>
    <name evidence="4" type="ORF">GKZ89_14505</name>
</gene>
<proteinExistence type="predicted"/>
<evidence type="ECO:0000313" key="5">
    <source>
        <dbReference type="Proteomes" id="UP000434639"/>
    </source>
</evidence>
<organism evidence="4 5">
    <name type="scientific">Metabacillus mangrovi</name>
    <dbReference type="NCBI Taxonomy" id="1491830"/>
    <lineage>
        <taxon>Bacteria</taxon>
        <taxon>Bacillati</taxon>
        <taxon>Bacillota</taxon>
        <taxon>Bacilli</taxon>
        <taxon>Bacillales</taxon>
        <taxon>Bacillaceae</taxon>
        <taxon>Metabacillus</taxon>
    </lineage>
</organism>
<protein>
    <submittedName>
        <fullName evidence="4">Acetylesterase</fullName>
    </submittedName>
</protein>
<dbReference type="Proteomes" id="UP000434639">
    <property type="component" value="Unassembled WGS sequence"/>
</dbReference>
<dbReference type="InterPro" id="IPR039069">
    <property type="entry name" value="CE7"/>
</dbReference>
<dbReference type="PANTHER" id="PTHR40111">
    <property type="entry name" value="CEPHALOSPORIN-C DEACETYLASE"/>
    <property type="match status" value="1"/>
</dbReference>
<dbReference type="Gene3D" id="3.40.50.1820">
    <property type="entry name" value="alpha/beta hydrolase"/>
    <property type="match status" value="1"/>
</dbReference>
<feature type="active site" description="Charge relay system" evidence="1">
    <location>
        <position position="273"/>
    </location>
</feature>
<evidence type="ECO:0000259" key="3">
    <source>
        <dbReference type="Pfam" id="PF05448"/>
    </source>
</evidence>
<dbReference type="EMBL" id="WMIB01000016">
    <property type="protein sequence ID" value="MTH54612.1"/>
    <property type="molecule type" value="Genomic_DNA"/>
</dbReference>
<sequence length="322" mass="35393">MIRLNAIQKRIEELKNYSAEPTIDRESLKTFWQKQHEQEGSYSLNVHYERADSIFPSIETYHVTYYGADGTPIRARLSLPRFSENKPLPCALVFHGYGDSKGFEEKHAALLLMGIAVFAADVRGQGGETGSLLKTSYGTSPGWVTQGILNPANSYYSSIVSDALRAISAADSHPDIDSAKLFAVGLSQGGGLALLAAALTDSKLKFVSAALPGMCHMDLGIMKSTGSLSEAAAFIHKHPEHTDTVLRSLSYFDVLNHSEQITIPVHMQIGLKDTVCLPDCIAAAYNRISSRKTLDVHPFAGHEMTEHVQRNMLQFVKNELER</sequence>
<evidence type="ECO:0000313" key="4">
    <source>
        <dbReference type="EMBL" id="MTH54612.1"/>
    </source>
</evidence>
<evidence type="ECO:0000256" key="1">
    <source>
        <dbReference type="PIRSR" id="PIRSR639069-1"/>
    </source>
</evidence>
<reference evidence="4 5" key="1">
    <citation type="journal article" date="2017" name="Int. J. Syst. Evol. Microbiol.">
        <title>Bacillus mangrovi sp. nov., isolated from a sediment sample from a mangrove forest.</title>
        <authorList>
            <person name="Gupta V."/>
            <person name="Singh P.K."/>
            <person name="Korpole S."/>
            <person name="Tanuku N.R.S."/>
            <person name="Pinnaka A.K."/>
        </authorList>
    </citation>
    <scope>NUCLEOTIDE SEQUENCE [LARGE SCALE GENOMIC DNA]</scope>
    <source>
        <strain evidence="4 5">KCTC 33872</strain>
    </source>
</reference>
<feature type="binding site" evidence="2">
    <location>
        <position position="97"/>
    </location>
    <ligand>
        <name>substrate</name>
    </ligand>
</feature>
<feature type="active site" description="Charge relay system" evidence="1">
    <location>
        <position position="302"/>
    </location>
</feature>
<dbReference type="AlphaFoldDB" id="A0A7X2V5B0"/>
<dbReference type="InterPro" id="IPR029058">
    <property type="entry name" value="AB_hydrolase_fold"/>
</dbReference>
<accession>A0A7X2V5B0</accession>
<dbReference type="InterPro" id="IPR008391">
    <property type="entry name" value="AXE1_dom"/>
</dbReference>
<name>A0A7X2V5B0_9BACI</name>
<dbReference type="OrthoDB" id="9770528at2"/>
<feature type="active site" description="Nucleophile" evidence="1">
    <location>
        <position position="187"/>
    </location>
</feature>
<comment type="caution">
    <text evidence="4">The sequence shown here is derived from an EMBL/GenBank/DDBJ whole genome shotgun (WGS) entry which is preliminary data.</text>
</comment>
<feature type="domain" description="Acetyl xylan esterase" evidence="3">
    <location>
        <begin position="10"/>
        <end position="317"/>
    </location>
</feature>
<dbReference type="Pfam" id="PF05448">
    <property type="entry name" value="AXE1"/>
    <property type="match status" value="1"/>
</dbReference>
<dbReference type="PANTHER" id="PTHR40111:SF1">
    <property type="entry name" value="CEPHALOSPORIN-C DEACETYLASE"/>
    <property type="match status" value="1"/>
</dbReference>
<dbReference type="GO" id="GO:0052689">
    <property type="term" value="F:carboxylic ester hydrolase activity"/>
    <property type="evidence" value="ECO:0007669"/>
    <property type="project" value="TreeGrafter"/>
</dbReference>
<evidence type="ECO:0000256" key="2">
    <source>
        <dbReference type="PIRSR" id="PIRSR639069-2"/>
    </source>
</evidence>
<dbReference type="SUPFAM" id="SSF53474">
    <property type="entry name" value="alpha/beta-Hydrolases"/>
    <property type="match status" value="1"/>
</dbReference>